<dbReference type="CDD" id="cd03801">
    <property type="entry name" value="GT4_PimA-like"/>
    <property type="match status" value="1"/>
</dbReference>
<keyword evidence="1" id="KW-0808">Transferase</keyword>
<evidence type="ECO:0000256" key="1">
    <source>
        <dbReference type="ARBA" id="ARBA00022676"/>
    </source>
</evidence>
<organism evidence="3 4">
    <name type="scientific">Erythroxylum novogranatense</name>
    <dbReference type="NCBI Taxonomy" id="1862640"/>
    <lineage>
        <taxon>Eukaryota</taxon>
        <taxon>Viridiplantae</taxon>
        <taxon>Streptophyta</taxon>
        <taxon>Embryophyta</taxon>
        <taxon>Tracheophyta</taxon>
        <taxon>Spermatophyta</taxon>
        <taxon>Magnoliopsida</taxon>
        <taxon>eudicotyledons</taxon>
        <taxon>Gunneridae</taxon>
        <taxon>Pentapetalae</taxon>
        <taxon>rosids</taxon>
        <taxon>fabids</taxon>
        <taxon>Malpighiales</taxon>
        <taxon>Erythroxylaceae</taxon>
        <taxon>Erythroxylum</taxon>
    </lineage>
</organism>
<gene>
    <name evidence="3" type="ORF">K2173_007471</name>
</gene>
<dbReference type="PANTHER" id="PTHR47252:SF4">
    <property type="entry name" value="GLYCOSYLTRANSFERASE"/>
    <property type="match status" value="1"/>
</dbReference>
<accession>A0AAV8T8B1</accession>
<protein>
    <recommendedName>
        <fullName evidence="2">Glycosyl transferase family 1 domain-containing protein</fullName>
    </recommendedName>
</protein>
<dbReference type="Gene3D" id="3.40.50.2000">
    <property type="entry name" value="Glycogen Phosphorylase B"/>
    <property type="match status" value="1"/>
</dbReference>
<evidence type="ECO:0000259" key="2">
    <source>
        <dbReference type="Pfam" id="PF00534"/>
    </source>
</evidence>
<dbReference type="PANTHER" id="PTHR47252">
    <property type="entry name" value="GLYCOSYLTRANSFERASE"/>
    <property type="match status" value="1"/>
</dbReference>
<dbReference type="Pfam" id="PF00534">
    <property type="entry name" value="Glycos_transf_1"/>
    <property type="match status" value="1"/>
</dbReference>
<name>A0AAV8T8B1_9ROSI</name>
<dbReference type="InterPro" id="IPR041693">
    <property type="entry name" value="Glyco_trans_4_5"/>
</dbReference>
<keyword evidence="1" id="KW-0328">Glycosyltransferase</keyword>
<sequence length="466" mass="51925">MHKNVWLLMIIALFALSTLMVLFMRSAFDSCHSITTTSNRFGEATQDTQVPIRSSSVNGGPNPLAFMKSKLVLLVSHELSLSGGPLLLMELAFLLRGVGSQVVWITNQRAADPDEVVYSLERKLLDRGVQVFSAKGQKAIETALNANLVVLNTAVTGKWLDGVLKDKVAEVLPKVLWWIHEMRGHYFKLEYVKHLPFVAGAMIDSHATTEYWKNRTQHQLGIKMPKTYVVQLGNSKDLMEVAEDGVAKRVLREHVRESLGVHDDDILFAIINSVSRGKGQDLFLRAFKESLQLIQEKKLLVPSIHAVIVGSDVNAQTNFEMELRQFVVDNKIQDRVHFVNKTLTVAPYLASIDVLVQNSQARGECFGRITIEAMAFQLPVLGTAAGGTMEIVVNGTTGLLHPAGKDGVTTLANNIVRLATHVERRLTMGKKGYERTKDRFLEHHMSRRIAVVLKEVLEKSESSKTQ</sequence>
<evidence type="ECO:0000313" key="3">
    <source>
        <dbReference type="EMBL" id="KAJ8762314.1"/>
    </source>
</evidence>
<keyword evidence="4" id="KW-1185">Reference proteome</keyword>
<comment type="caution">
    <text evidence="3">The sequence shown here is derived from an EMBL/GenBank/DDBJ whole genome shotgun (WGS) entry which is preliminary data.</text>
</comment>
<dbReference type="Pfam" id="PF16994">
    <property type="entry name" value="Glyco_trans_4_5"/>
    <property type="match status" value="1"/>
</dbReference>
<evidence type="ECO:0000313" key="4">
    <source>
        <dbReference type="Proteomes" id="UP001159364"/>
    </source>
</evidence>
<dbReference type="InterPro" id="IPR001296">
    <property type="entry name" value="Glyco_trans_1"/>
</dbReference>
<reference evidence="3 4" key="1">
    <citation type="submission" date="2021-09" db="EMBL/GenBank/DDBJ databases">
        <title>Genomic insights and catalytic innovation underlie evolution of tropane alkaloids biosynthesis.</title>
        <authorList>
            <person name="Wang Y.-J."/>
            <person name="Tian T."/>
            <person name="Huang J.-P."/>
            <person name="Huang S.-X."/>
        </authorList>
    </citation>
    <scope>NUCLEOTIDE SEQUENCE [LARGE SCALE GENOMIC DNA]</scope>
    <source>
        <strain evidence="3">KIB-2018</strain>
        <tissue evidence="3">Leaf</tissue>
    </source>
</reference>
<dbReference type="Proteomes" id="UP001159364">
    <property type="component" value="Linkage Group LG06"/>
</dbReference>
<dbReference type="SUPFAM" id="SSF53756">
    <property type="entry name" value="UDP-Glycosyltransferase/glycogen phosphorylase"/>
    <property type="match status" value="1"/>
</dbReference>
<dbReference type="EMBL" id="JAIWQS010000006">
    <property type="protein sequence ID" value="KAJ8762314.1"/>
    <property type="molecule type" value="Genomic_DNA"/>
</dbReference>
<feature type="domain" description="Glycosyl transferase family 1" evidence="2">
    <location>
        <begin position="253"/>
        <end position="435"/>
    </location>
</feature>
<dbReference type="GO" id="GO:0016757">
    <property type="term" value="F:glycosyltransferase activity"/>
    <property type="evidence" value="ECO:0007669"/>
    <property type="project" value="UniProtKB-KW"/>
</dbReference>
<proteinExistence type="predicted"/>
<dbReference type="AlphaFoldDB" id="A0AAV8T8B1"/>
<dbReference type="FunFam" id="3.40.50.2000:FF:000169">
    <property type="entry name" value="UDP-Glycosyltransferase superfamily protein"/>
    <property type="match status" value="1"/>
</dbReference>